<accession>A0A7J8SES0</accession>
<proteinExistence type="predicted"/>
<sequence length="27" mass="3322">MWRLRLSSSTRDMESYWICPFTCIEPI</sequence>
<organism evidence="1 2">
    <name type="scientific">Gossypium davidsonii</name>
    <name type="common">Davidson's cotton</name>
    <name type="synonym">Gossypium klotzschianum subsp. davidsonii</name>
    <dbReference type="NCBI Taxonomy" id="34287"/>
    <lineage>
        <taxon>Eukaryota</taxon>
        <taxon>Viridiplantae</taxon>
        <taxon>Streptophyta</taxon>
        <taxon>Embryophyta</taxon>
        <taxon>Tracheophyta</taxon>
        <taxon>Spermatophyta</taxon>
        <taxon>Magnoliopsida</taxon>
        <taxon>eudicotyledons</taxon>
        <taxon>Gunneridae</taxon>
        <taxon>Pentapetalae</taxon>
        <taxon>rosids</taxon>
        <taxon>malvids</taxon>
        <taxon>Malvales</taxon>
        <taxon>Malvaceae</taxon>
        <taxon>Malvoideae</taxon>
        <taxon>Gossypium</taxon>
    </lineage>
</organism>
<dbReference type="AlphaFoldDB" id="A0A7J8SES0"/>
<gene>
    <name evidence="1" type="ORF">Godav_009746</name>
</gene>
<evidence type="ECO:0000313" key="1">
    <source>
        <dbReference type="EMBL" id="MBA0624373.1"/>
    </source>
</evidence>
<comment type="caution">
    <text evidence="1">The sequence shown here is derived from an EMBL/GenBank/DDBJ whole genome shotgun (WGS) entry which is preliminary data.</text>
</comment>
<keyword evidence="2" id="KW-1185">Reference proteome</keyword>
<reference evidence="1 2" key="1">
    <citation type="journal article" date="2019" name="Genome Biol. Evol.">
        <title>Insights into the evolution of the New World diploid cottons (Gossypium, subgenus Houzingenia) based on genome sequencing.</title>
        <authorList>
            <person name="Grover C.E."/>
            <person name="Arick M.A. 2nd"/>
            <person name="Thrash A."/>
            <person name="Conover J.L."/>
            <person name="Sanders W.S."/>
            <person name="Peterson D.G."/>
            <person name="Frelichowski J.E."/>
            <person name="Scheffler J.A."/>
            <person name="Scheffler B.E."/>
            <person name="Wendel J.F."/>
        </authorList>
    </citation>
    <scope>NUCLEOTIDE SEQUENCE [LARGE SCALE GENOMIC DNA]</scope>
    <source>
        <strain evidence="1">27</strain>
        <tissue evidence="1">Leaf</tissue>
    </source>
</reference>
<evidence type="ECO:0000313" key="2">
    <source>
        <dbReference type="Proteomes" id="UP000593561"/>
    </source>
</evidence>
<name>A0A7J8SES0_GOSDV</name>
<protein>
    <submittedName>
        <fullName evidence="1">Uncharacterized protein</fullName>
    </submittedName>
</protein>
<dbReference type="EMBL" id="JABFAC010000009">
    <property type="protein sequence ID" value="MBA0624373.1"/>
    <property type="molecule type" value="Genomic_DNA"/>
</dbReference>
<dbReference type="Proteomes" id="UP000593561">
    <property type="component" value="Unassembled WGS sequence"/>
</dbReference>